<evidence type="ECO:0000313" key="5">
    <source>
        <dbReference type="EMBL" id="CAD9206345.1"/>
    </source>
</evidence>
<keyword evidence="1" id="KW-0560">Oxidoreductase</keyword>
<comment type="function">
    <text evidence="3">Required for the assembly of the mitochondrial membrane respiratory chain NADH dehydrogenase (Complex I). Involved in mid-late stages of complex I assembly.</text>
</comment>
<dbReference type="InterPro" id="IPR036188">
    <property type="entry name" value="FAD/NAD-bd_sf"/>
</dbReference>
<dbReference type="InterPro" id="IPR006076">
    <property type="entry name" value="FAD-dep_OxRdtase"/>
</dbReference>
<dbReference type="GO" id="GO:0005737">
    <property type="term" value="C:cytoplasm"/>
    <property type="evidence" value="ECO:0007669"/>
    <property type="project" value="TreeGrafter"/>
</dbReference>
<dbReference type="AlphaFoldDB" id="A0A7S1STQ5"/>
<dbReference type="Gene3D" id="3.50.50.60">
    <property type="entry name" value="FAD/NAD(P)-binding domain"/>
    <property type="match status" value="1"/>
</dbReference>
<sequence length="367" mass="38170">MWQLAQRSKELWHGLADREGPWEAVEWQRTGSLLLASNSEEAGKLEAQAECLKAAGVQAEMISASAVAKLEPSLSIPAEGGGMLVENDAQINGRNSAFLLLNICRVLAQDAGGEFDCKFGEGVTGLEMDGDGGVVGVTTSAGRRITATRAVVIAGGAWSSDFLAQQLKDNRWKGVIAPRMGQLLALTPPTDMPALTRGVMEMSYSKHYQEVGRKSAEGSPADESAPDITFTATTSASGELLLGSSRQFSGFESSAGLETTAAILKRAAEFMPSLSASAAAVSTLLAGGSPEEWSDGLVRTGPRPWAATGLPFVGPIPGHPRLYIAAGHEGSGLTLAPVTAEIIEGYISNGGTNVAGAEALAPEFLLK</sequence>
<dbReference type="Pfam" id="PF01266">
    <property type="entry name" value="DAO"/>
    <property type="match status" value="1"/>
</dbReference>
<dbReference type="EMBL" id="HBGG01016723">
    <property type="protein sequence ID" value="CAD9206345.1"/>
    <property type="molecule type" value="Transcribed_RNA"/>
</dbReference>
<dbReference type="SUPFAM" id="SSF51905">
    <property type="entry name" value="FAD/NAD(P)-binding domain"/>
    <property type="match status" value="1"/>
</dbReference>
<feature type="domain" description="FAD dependent oxidoreductase" evidence="4">
    <location>
        <begin position="1"/>
        <end position="343"/>
    </location>
</feature>
<dbReference type="PANTHER" id="PTHR13847:SF287">
    <property type="entry name" value="FAD-DEPENDENT OXIDOREDUCTASE DOMAIN-CONTAINING PROTEIN 1"/>
    <property type="match status" value="1"/>
</dbReference>
<name>A0A7S1STQ5_9CHLO</name>
<organism evidence="5">
    <name type="scientific">Tetraselmis chuii</name>
    <dbReference type="NCBI Taxonomy" id="63592"/>
    <lineage>
        <taxon>Eukaryota</taxon>
        <taxon>Viridiplantae</taxon>
        <taxon>Chlorophyta</taxon>
        <taxon>core chlorophytes</taxon>
        <taxon>Chlorodendrophyceae</taxon>
        <taxon>Chlorodendrales</taxon>
        <taxon>Chlorodendraceae</taxon>
        <taxon>Tetraselmis</taxon>
    </lineage>
</organism>
<gene>
    <name evidence="5" type="ORF">TCHU04912_LOCUS8581</name>
</gene>
<evidence type="ECO:0000256" key="1">
    <source>
        <dbReference type="ARBA" id="ARBA00023002"/>
    </source>
</evidence>
<evidence type="ECO:0000259" key="4">
    <source>
        <dbReference type="Pfam" id="PF01266"/>
    </source>
</evidence>
<protein>
    <recommendedName>
        <fullName evidence="2">FAD-dependent oxidoreductase domain-containing protein 1</fullName>
    </recommendedName>
</protein>
<evidence type="ECO:0000256" key="2">
    <source>
        <dbReference type="ARBA" id="ARBA00039785"/>
    </source>
</evidence>
<accession>A0A7S1STQ5</accession>
<evidence type="ECO:0000256" key="3">
    <source>
        <dbReference type="ARBA" id="ARBA00046185"/>
    </source>
</evidence>
<dbReference type="GO" id="GO:0016491">
    <property type="term" value="F:oxidoreductase activity"/>
    <property type="evidence" value="ECO:0007669"/>
    <property type="project" value="UniProtKB-KW"/>
</dbReference>
<dbReference type="PANTHER" id="PTHR13847">
    <property type="entry name" value="SARCOSINE DEHYDROGENASE-RELATED"/>
    <property type="match status" value="1"/>
</dbReference>
<proteinExistence type="predicted"/>
<dbReference type="Gene3D" id="3.30.9.10">
    <property type="entry name" value="D-Amino Acid Oxidase, subunit A, domain 2"/>
    <property type="match status" value="1"/>
</dbReference>
<reference evidence="5" key="1">
    <citation type="submission" date="2021-01" db="EMBL/GenBank/DDBJ databases">
        <authorList>
            <person name="Corre E."/>
            <person name="Pelletier E."/>
            <person name="Niang G."/>
            <person name="Scheremetjew M."/>
            <person name="Finn R."/>
            <person name="Kale V."/>
            <person name="Holt S."/>
            <person name="Cochrane G."/>
            <person name="Meng A."/>
            <person name="Brown T."/>
            <person name="Cohen L."/>
        </authorList>
    </citation>
    <scope>NUCLEOTIDE SEQUENCE</scope>
    <source>
        <strain evidence="5">PLY429</strain>
    </source>
</reference>